<organism evidence="1 2">
    <name type="scientific">Equus caballus</name>
    <name type="common">Horse</name>
    <dbReference type="NCBI Taxonomy" id="9796"/>
    <lineage>
        <taxon>Eukaryota</taxon>
        <taxon>Metazoa</taxon>
        <taxon>Chordata</taxon>
        <taxon>Craniata</taxon>
        <taxon>Vertebrata</taxon>
        <taxon>Euteleostomi</taxon>
        <taxon>Mammalia</taxon>
        <taxon>Eutheria</taxon>
        <taxon>Laurasiatheria</taxon>
        <taxon>Perissodactyla</taxon>
        <taxon>Equidae</taxon>
        <taxon>Equus</taxon>
    </lineage>
</organism>
<dbReference type="Ensembl" id="ENSECAT00000133992.1">
    <property type="protein sequence ID" value="ENSECAP00000084133.1"/>
    <property type="gene ID" value="ENSECAG00000047290.1"/>
</dbReference>
<evidence type="ECO:0000313" key="2">
    <source>
        <dbReference type="Proteomes" id="UP000002281"/>
    </source>
</evidence>
<protein>
    <submittedName>
        <fullName evidence="1">Uncharacterized protein</fullName>
    </submittedName>
</protein>
<evidence type="ECO:0000313" key="1">
    <source>
        <dbReference type="Ensembl" id="ENSECAP00000068075.1"/>
    </source>
</evidence>
<reference evidence="1" key="2">
    <citation type="submission" date="2025-05" db="UniProtKB">
        <authorList>
            <consortium name="Ensembl"/>
        </authorList>
    </citation>
    <scope>IDENTIFICATION</scope>
    <source>
        <strain evidence="1">Thoroughbred</strain>
    </source>
</reference>
<keyword evidence="2" id="KW-1185">Reference proteome</keyword>
<name>A0A9L0RW82_HORSE</name>
<dbReference type="GeneTree" id="ENSGT01150000286946"/>
<dbReference type="Ensembl" id="ENSECAT00000143602.1">
    <property type="protein sequence ID" value="ENSECAP00000068075.1"/>
    <property type="gene ID" value="ENSECAG00000047290.1"/>
</dbReference>
<dbReference type="AlphaFoldDB" id="A0A9L0RW82"/>
<sequence>MKVDHYLTSYSKMNSKWIKDLNVRPETMKILKENISSMLFDISLSTIFLNIRSPQARETKGKIKNWDYIKLKIFFMAKETINKTKRQPNNWDKIFANHLSDKELIPKIYKELIQLNNKKMNNPIKKWAEEMNKHFSKEDTQTANRHMRRCSTSLSTREMQIKTKMRHHLTLIRVAIIKKTRNKCWR</sequence>
<dbReference type="Ensembl" id="ENSECAT00000138045.1">
    <property type="protein sequence ID" value="ENSECAP00000055643.1"/>
    <property type="gene ID" value="ENSECAG00000047290.1"/>
</dbReference>
<dbReference type="Proteomes" id="UP000002281">
    <property type="component" value="Chromosome 5"/>
</dbReference>
<proteinExistence type="predicted"/>
<accession>A0A9L0RW82</accession>
<reference evidence="1 2" key="1">
    <citation type="journal article" date="2009" name="Science">
        <title>Genome sequence, comparative analysis, and population genetics of the domestic horse.</title>
        <authorList>
            <consortium name="Broad Institute Genome Sequencing Platform"/>
            <consortium name="Broad Institute Whole Genome Assembly Team"/>
            <person name="Wade C.M."/>
            <person name="Giulotto E."/>
            <person name="Sigurdsson S."/>
            <person name="Zoli M."/>
            <person name="Gnerre S."/>
            <person name="Imsland F."/>
            <person name="Lear T.L."/>
            <person name="Adelson D.L."/>
            <person name="Bailey E."/>
            <person name="Bellone R.R."/>
            <person name="Bloecker H."/>
            <person name="Distl O."/>
            <person name="Edgar R.C."/>
            <person name="Garber M."/>
            <person name="Leeb T."/>
            <person name="Mauceli E."/>
            <person name="MacLeod J.N."/>
            <person name="Penedo M.C.T."/>
            <person name="Raison J.M."/>
            <person name="Sharpe T."/>
            <person name="Vogel J."/>
            <person name="Andersson L."/>
            <person name="Antczak D.F."/>
            <person name="Biagi T."/>
            <person name="Binns M.M."/>
            <person name="Chowdhary B.P."/>
            <person name="Coleman S.J."/>
            <person name="Della Valle G."/>
            <person name="Fryc S."/>
            <person name="Guerin G."/>
            <person name="Hasegawa T."/>
            <person name="Hill E.W."/>
            <person name="Jurka J."/>
            <person name="Kiialainen A."/>
            <person name="Lindgren G."/>
            <person name="Liu J."/>
            <person name="Magnani E."/>
            <person name="Mickelson J.R."/>
            <person name="Murray J."/>
            <person name="Nergadze S.G."/>
            <person name="Onofrio R."/>
            <person name="Pedroni S."/>
            <person name="Piras M.F."/>
            <person name="Raudsepp T."/>
            <person name="Rocchi M."/>
            <person name="Roeed K.H."/>
            <person name="Ryder O.A."/>
            <person name="Searle S."/>
            <person name="Skow L."/>
            <person name="Swinburne J.E."/>
            <person name="Syvaenen A.C."/>
            <person name="Tozaki T."/>
            <person name="Valberg S.J."/>
            <person name="Vaudin M."/>
            <person name="White J.R."/>
            <person name="Zody M.C."/>
            <person name="Lander E.S."/>
            <person name="Lindblad-Toh K."/>
        </authorList>
    </citation>
    <scope>NUCLEOTIDE SEQUENCE [LARGE SCALE GENOMIC DNA]</scope>
    <source>
        <strain evidence="1 2">Thoroughbred</strain>
    </source>
</reference>